<organism evidence="1 2">
    <name type="scientific">Cytophaga hutchinsonii (strain ATCC 33406 / DSM 1761 / CIP 103989 / NBRC 15051 / NCIMB 9469 / D465)</name>
    <dbReference type="NCBI Taxonomy" id="269798"/>
    <lineage>
        <taxon>Bacteria</taxon>
        <taxon>Pseudomonadati</taxon>
        <taxon>Bacteroidota</taxon>
        <taxon>Cytophagia</taxon>
        <taxon>Cytophagales</taxon>
        <taxon>Cytophagaceae</taxon>
        <taxon>Cytophaga</taxon>
    </lineage>
</organism>
<protein>
    <submittedName>
        <fullName evidence="1">Uncharacterized protein</fullName>
    </submittedName>
</protein>
<dbReference type="EMBL" id="CP000383">
    <property type="protein sequence ID" value="ABG60195.1"/>
    <property type="molecule type" value="Genomic_DNA"/>
</dbReference>
<accession>A0A6N4SUY1</accession>
<dbReference type="KEGG" id="chu:CHU_2953"/>
<dbReference type="AlphaFoldDB" id="A0A6N4SUY1"/>
<dbReference type="Proteomes" id="UP000001822">
    <property type="component" value="Chromosome"/>
</dbReference>
<sequence length="123" mass="14415">MNTQVKKSLRNNVISDNHCEIYYLNKKDKVQVRYIFVGLIDEAIKYASENWLDEYCYFILVDKEMTAVMAVQNVLNKKKLTDEKTHEKAIKSINKFSLLNGSILVENENGRYKEYLLVGDKNK</sequence>
<dbReference type="RefSeq" id="WP_011586305.1">
    <property type="nucleotide sequence ID" value="NC_008255.1"/>
</dbReference>
<name>A0A6N4SUY1_CYTH3</name>
<reference evidence="1 2" key="1">
    <citation type="journal article" date="2007" name="Appl. Environ. Microbiol.">
        <title>Genome sequence of the cellulolytic gliding bacterium Cytophaga hutchinsonii.</title>
        <authorList>
            <person name="Xie G."/>
            <person name="Bruce D.C."/>
            <person name="Challacombe J.F."/>
            <person name="Chertkov O."/>
            <person name="Detter J.C."/>
            <person name="Gilna P."/>
            <person name="Han C.S."/>
            <person name="Lucas S."/>
            <person name="Misra M."/>
            <person name="Myers G.L."/>
            <person name="Richardson P."/>
            <person name="Tapia R."/>
            <person name="Thayer N."/>
            <person name="Thompson L.S."/>
            <person name="Brettin T.S."/>
            <person name="Henrissat B."/>
            <person name="Wilson D.B."/>
            <person name="McBride M.J."/>
        </authorList>
    </citation>
    <scope>NUCLEOTIDE SEQUENCE [LARGE SCALE GENOMIC DNA]</scope>
    <source>
        <strain evidence="2">ATCC 33406 / DSM 1761 / CIP 103989 / NBRC 15051 / NCIMB 9469 / D465</strain>
    </source>
</reference>
<evidence type="ECO:0000313" key="2">
    <source>
        <dbReference type="Proteomes" id="UP000001822"/>
    </source>
</evidence>
<keyword evidence="2" id="KW-1185">Reference proteome</keyword>
<gene>
    <name evidence="1" type="ordered locus">CHU_2953</name>
</gene>
<proteinExistence type="predicted"/>
<evidence type="ECO:0000313" key="1">
    <source>
        <dbReference type="EMBL" id="ABG60195.1"/>
    </source>
</evidence>